<dbReference type="OMA" id="KYLWYSE"/>
<gene>
    <name evidence="3" type="ORF">PPERSA_11267</name>
</gene>
<proteinExistence type="predicted"/>
<dbReference type="GO" id="GO:0005768">
    <property type="term" value="C:endosome"/>
    <property type="evidence" value="ECO:0007669"/>
    <property type="project" value="TreeGrafter"/>
</dbReference>
<dbReference type="InParanoid" id="A0A0V0QP72"/>
<evidence type="ECO:0000256" key="1">
    <source>
        <dbReference type="SAM" id="MobiDB-lite"/>
    </source>
</evidence>
<keyword evidence="4" id="KW-1185">Reference proteome</keyword>
<feature type="compositionally biased region" description="Low complexity" evidence="1">
    <location>
        <begin position="26"/>
        <end position="35"/>
    </location>
</feature>
<dbReference type="Gene3D" id="3.30.1520.10">
    <property type="entry name" value="Phox-like domain"/>
    <property type="match status" value="1"/>
</dbReference>
<evidence type="ECO:0000259" key="2">
    <source>
        <dbReference type="PROSITE" id="PS50195"/>
    </source>
</evidence>
<evidence type="ECO:0000313" key="3">
    <source>
        <dbReference type="EMBL" id="KRX04143.1"/>
    </source>
</evidence>
<dbReference type="EMBL" id="LDAU01000120">
    <property type="protein sequence ID" value="KRX04143.1"/>
    <property type="molecule type" value="Genomic_DNA"/>
</dbReference>
<feature type="region of interest" description="Disordered" evidence="1">
    <location>
        <begin position="1"/>
        <end position="88"/>
    </location>
</feature>
<accession>A0A0V0QP72</accession>
<organism evidence="3 4">
    <name type="scientific">Pseudocohnilembus persalinus</name>
    <name type="common">Ciliate</name>
    <dbReference type="NCBI Taxonomy" id="266149"/>
    <lineage>
        <taxon>Eukaryota</taxon>
        <taxon>Sar</taxon>
        <taxon>Alveolata</taxon>
        <taxon>Ciliophora</taxon>
        <taxon>Intramacronucleata</taxon>
        <taxon>Oligohymenophorea</taxon>
        <taxon>Scuticociliatia</taxon>
        <taxon>Philasterida</taxon>
        <taxon>Pseudocohnilembidae</taxon>
        <taxon>Pseudocohnilembus</taxon>
    </lineage>
</organism>
<dbReference type="OrthoDB" id="289314at2759"/>
<dbReference type="PROSITE" id="PS50195">
    <property type="entry name" value="PX"/>
    <property type="match status" value="1"/>
</dbReference>
<dbReference type="AlphaFoldDB" id="A0A0V0QP72"/>
<feature type="compositionally biased region" description="Low complexity" evidence="1">
    <location>
        <begin position="1"/>
        <end position="13"/>
    </location>
</feature>
<dbReference type="Pfam" id="PF00787">
    <property type="entry name" value="PX"/>
    <property type="match status" value="1"/>
</dbReference>
<protein>
    <submittedName>
        <fullName evidence="3">Phox homologous domain</fullName>
    </submittedName>
</protein>
<dbReference type="GO" id="GO:0035091">
    <property type="term" value="F:phosphatidylinositol binding"/>
    <property type="evidence" value="ECO:0007669"/>
    <property type="project" value="InterPro"/>
</dbReference>
<sequence>MSTEEIQNNQLQQQEEEEEYKPQLHNNQIENQQQQQEEDLENQQQNQEEQEQKNNSNQNSSSQKDQEQQQKQQNQEQNQNQQQQSNQDSYVNHALRPSTQNDIVVYVVDPVVKDSTKNYVVYTVKGSDSHGPFEVLRRFSEFYALKETLNARWPGCFVPPVPEKKAVGNFDHRFVEERRKQLHIFMQQMSELPHLWNGEEVQTFLRSGNSDIDGALKKLPKQDLEQLIHKYEQSFSFLSGKEINTDIIIKISSFQNFIKKQIPILENYKHICKSMIKSKNNYLKQMDVLQGHFLPEYERCVLSEYLNQEVDGKLVLNDENNPQINEAQTQLKDTIVNSEIEEMSDMLTIELKELEAFQETLNLRAHYESKKTQSLSKKQSLNEELSALMSNKTTLKGIFSTKNKNQQIESIQKKIELEDQHINNLTLICEIMTVLLGYVEIDRFKQEKETKYYNTVRKITRYELQLEKQQMEFWSQVLSNKHLL</sequence>
<comment type="caution">
    <text evidence="3">The sequence shown here is derived from an EMBL/GenBank/DDBJ whole genome shotgun (WGS) entry which is preliminary data.</text>
</comment>
<dbReference type="SUPFAM" id="SSF64268">
    <property type="entry name" value="PX domain"/>
    <property type="match status" value="1"/>
</dbReference>
<evidence type="ECO:0000313" key="4">
    <source>
        <dbReference type="Proteomes" id="UP000054937"/>
    </source>
</evidence>
<name>A0A0V0QP72_PSEPJ</name>
<dbReference type="PANTHER" id="PTHR10555:SF170">
    <property type="entry name" value="FI18122P1"/>
    <property type="match status" value="1"/>
</dbReference>
<dbReference type="PANTHER" id="PTHR10555">
    <property type="entry name" value="SORTING NEXIN"/>
    <property type="match status" value="1"/>
</dbReference>
<dbReference type="Proteomes" id="UP000054937">
    <property type="component" value="Unassembled WGS sequence"/>
</dbReference>
<feature type="domain" description="PX" evidence="2">
    <location>
        <begin position="100"/>
        <end position="212"/>
    </location>
</feature>
<reference evidence="3 4" key="1">
    <citation type="journal article" date="2015" name="Sci. Rep.">
        <title>Genome of the facultative scuticociliatosis pathogen Pseudocohnilembus persalinus provides insight into its virulence through horizontal gene transfer.</title>
        <authorList>
            <person name="Xiong J."/>
            <person name="Wang G."/>
            <person name="Cheng J."/>
            <person name="Tian M."/>
            <person name="Pan X."/>
            <person name="Warren A."/>
            <person name="Jiang C."/>
            <person name="Yuan D."/>
            <person name="Miao W."/>
        </authorList>
    </citation>
    <scope>NUCLEOTIDE SEQUENCE [LARGE SCALE GENOMIC DNA]</scope>
    <source>
        <strain evidence="3">36N120E</strain>
    </source>
</reference>
<dbReference type="InterPro" id="IPR036871">
    <property type="entry name" value="PX_dom_sf"/>
</dbReference>
<dbReference type="SMART" id="SM00312">
    <property type="entry name" value="PX"/>
    <property type="match status" value="1"/>
</dbReference>
<dbReference type="InterPro" id="IPR001683">
    <property type="entry name" value="PX_dom"/>
</dbReference>
<feature type="compositionally biased region" description="Low complexity" evidence="1">
    <location>
        <begin position="42"/>
        <end position="88"/>
    </location>
</feature>